<feature type="domain" description="Protein kinase" evidence="8">
    <location>
        <begin position="487"/>
        <end position="770"/>
    </location>
</feature>
<keyword evidence="6" id="KW-0067">ATP-binding</keyword>
<evidence type="ECO:0000256" key="1">
    <source>
        <dbReference type="ARBA" id="ARBA00012513"/>
    </source>
</evidence>
<name>A0A1I5EW24_9ACTN</name>
<dbReference type="PANTHER" id="PTHR43289:SF6">
    <property type="entry name" value="SERINE_THREONINE-PROTEIN KINASE NEKL-3"/>
    <property type="match status" value="1"/>
</dbReference>
<dbReference type="SUPFAM" id="SSF56112">
    <property type="entry name" value="Protein kinase-like (PK-like)"/>
    <property type="match status" value="2"/>
</dbReference>
<dbReference type="RefSeq" id="WP_075021122.1">
    <property type="nucleotide sequence ID" value="NZ_FOVH01000004.1"/>
</dbReference>
<organism evidence="10 11">
    <name type="scientific">Actinomadura madurae</name>
    <dbReference type="NCBI Taxonomy" id="1993"/>
    <lineage>
        <taxon>Bacteria</taxon>
        <taxon>Bacillati</taxon>
        <taxon>Actinomycetota</taxon>
        <taxon>Actinomycetes</taxon>
        <taxon>Streptosporangiales</taxon>
        <taxon>Thermomonosporaceae</taxon>
        <taxon>Actinomadura</taxon>
    </lineage>
</organism>
<dbReference type="InterPro" id="IPR011009">
    <property type="entry name" value="Kinase-like_dom_sf"/>
</dbReference>
<evidence type="ECO:0000259" key="8">
    <source>
        <dbReference type="PROSITE" id="PS50011"/>
    </source>
</evidence>
<feature type="domain" description="NERD" evidence="9">
    <location>
        <begin position="10"/>
        <end position="121"/>
    </location>
</feature>
<dbReference type="PROSITE" id="PS50011">
    <property type="entry name" value="PROTEIN_KINASE_DOM"/>
    <property type="match status" value="2"/>
</dbReference>
<dbReference type="CDD" id="cd14014">
    <property type="entry name" value="STKc_PknB_like"/>
    <property type="match status" value="1"/>
</dbReference>
<sequence length="1369" mass="149192">MADIVGGGPPVNDAERAAIAHLRDHGPDDWLVLHNIEIPVRGDMYEVDLVVVMPHAVCVIDVKGTRGRVEVAGRRWYPSNRGSFHSPVAKLRDHARALKGELARRNPALNRVYVDALVVLTAEDAVLIDASDRPDADAHDVARLDDLITVLADRSRVRSGFPRDIRRHRRAILESLKGVVQVPTGPQRFGNWVVRERLGVTDEITEYRAGNATVTTSQTVLLRVYKADPFQPESVRQAERIAIANAYEVLAKMPRHECVVGCRDFFATEDESQFVLVLDDVRGGALRLRLGNPRLALAVDARYRVIADILRGLAHAHAHRVIHRALSPASVLVATGGKGMLTGFDYARPEDPRTHTVVDRLADVLDPAYVAPECQSRARAMSRASDVYAAGVIAYQLLAGELPFASTSDQYEKRSVLPTEPLEAAGVSGQVAELLRRMCAQNPGARPSAAEALRALAGASRATSGRGTATHADYRNLPEGHQLTRKFTIQRRLGKPGSFGAAYQVYDNLAGADRVVKIVDRDRESLVERLKHEYQILLGLRPHDNVIKVEGADYLDGGETPYLVFEYVEGQDVSALVEEHALGPADAVKLGVEVAGGLAFLHGSGIYHCDIKPGNLLWTDRGCKIIDFNVSVSAESSMSRAGGTAKYLPPDIDTRVPPTAADLVDRDVYALGVTLYQVLTGRYPFASGRPTLGEPPVDPRSMSGLSELSDTLVDTVTKAIGPLRSSRYRDAGEFLAALEAIGGEVHRRPPSTPPPEPRPVIAERNVNPFVAHLATLYSQSTSSNAGTRGKDPHDLYVATALDAKLIPDVLAGKYRLVVITGNAGDGKTAFLEHLVTAAMERGATAGETRENGADVRLLNGRWLRTNHDGSQDEGDKANDDVLAEFFAPFADTAGQAGAASADAEAAPETRLIAINEGRLVDFLTSHKERFAFLEAAVRAGSEDGPPADGIAVVNLNRRSIVAGSDELDGPIFDRMLARMTHDRFWEACESCDLVRSCYVPHNVRTLAHPSAGPKVVRRLRELYTLAHLRGRMHITLRDLRSALAFTLTSGKDCAQIHGLYDRNTGGAVEEILSGFYFNAWLGRPGTRDRLLAFLQEIDVAVPPAPALDRRFAHIGPGAGQAMMTIDQRGEYDLSLLRALFERVAGAGSTPRDASGALALYQASVRRRFYFEGLDDKRARAMTPFKSAERLLSVLARPEQAAERMPELIHAINRGEGLPDPRRLGDTLALQVRQVPGGTIRSYRLFPIESLSLSASGGDASPYLEQEPDGLVLTYHGVGGQTARLRIQLDLFELLDRLHDGYLPGIAEQQGHYLGLTIFKNELSAAPYQEIVLAAGSRDLHRVRREPGGRLVMEPLASERRAGSDDTEPR</sequence>
<gene>
    <name evidence="10" type="ORF">SAMN04489713_104310</name>
</gene>
<evidence type="ECO:0000313" key="10">
    <source>
        <dbReference type="EMBL" id="SFO15586.1"/>
    </source>
</evidence>
<accession>A0A1I5EW24</accession>
<evidence type="ECO:0000313" key="11">
    <source>
        <dbReference type="Proteomes" id="UP000183413"/>
    </source>
</evidence>
<dbReference type="InterPro" id="IPR000719">
    <property type="entry name" value="Prot_kinase_dom"/>
</dbReference>
<dbReference type="SMART" id="SM00220">
    <property type="entry name" value="S_TKc"/>
    <property type="match status" value="2"/>
</dbReference>
<feature type="domain" description="Protein kinase" evidence="8">
    <location>
        <begin position="192"/>
        <end position="474"/>
    </location>
</feature>
<dbReference type="InParanoid" id="A0A1I5EW24"/>
<proteinExistence type="predicted"/>
<reference evidence="10 11" key="1">
    <citation type="submission" date="2016-10" db="EMBL/GenBank/DDBJ databases">
        <authorList>
            <person name="de Groot N.N."/>
        </authorList>
    </citation>
    <scope>NUCLEOTIDE SEQUENCE [LARGE SCALE GENOMIC DNA]</scope>
    <source>
        <strain evidence="10 11">DSM 43067</strain>
    </source>
</reference>
<keyword evidence="11" id="KW-1185">Reference proteome</keyword>
<dbReference type="PANTHER" id="PTHR43289">
    <property type="entry name" value="MITOGEN-ACTIVATED PROTEIN KINASE KINASE KINASE 20-RELATED"/>
    <property type="match status" value="1"/>
</dbReference>
<dbReference type="GO" id="GO:0005524">
    <property type="term" value="F:ATP binding"/>
    <property type="evidence" value="ECO:0007669"/>
    <property type="project" value="UniProtKB-KW"/>
</dbReference>
<dbReference type="Proteomes" id="UP000183413">
    <property type="component" value="Unassembled WGS sequence"/>
</dbReference>
<dbReference type="Pfam" id="PF08378">
    <property type="entry name" value="NERD"/>
    <property type="match status" value="1"/>
</dbReference>
<evidence type="ECO:0000256" key="5">
    <source>
        <dbReference type="ARBA" id="ARBA00022777"/>
    </source>
</evidence>
<dbReference type="EC" id="2.7.11.1" evidence="1"/>
<dbReference type="Gene3D" id="1.10.510.10">
    <property type="entry name" value="Transferase(Phosphotransferase) domain 1"/>
    <property type="match status" value="2"/>
</dbReference>
<dbReference type="EMBL" id="FOVH01000004">
    <property type="protein sequence ID" value="SFO15586.1"/>
    <property type="molecule type" value="Genomic_DNA"/>
</dbReference>
<evidence type="ECO:0000259" key="9">
    <source>
        <dbReference type="PROSITE" id="PS50965"/>
    </source>
</evidence>
<evidence type="ECO:0000256" key="2">
    <source>
        <dbReference type="ARBA" id="ARBA00022527"/>
    </source>
</evidence>
<keyword evidence="5 10" id="KW-0418">Kinase</keyword>
<dbReference type="STRING" id="1993.SAMN04489713_104310"/>
<feature type="region of interest" description="Disordered" evidence="7">
    <location>
        <begin position="1345"/>
        <end position="1369"/>
    </location>
</feature>
<dbReference type="Pfam" id="PF00069">
    <property type="entry name" value="Pkinase"/>
    <property type="match status" value="2"/>
</dbReference>
<keyword evidence="3" id="KW-0808">Transferase</keyword>
<keyword evidence="4" id="KW-0547">Nucleotide-binding</keyword>
<evidence type="ECO:0000256" key="4">
    <source>
        <dbReference type="ARBA" id="ARBA00022741"/>
    </source>
</evidence>
<dbReference type="InterPro" id="IPR011528">
    <property type="entry name" value="NERD"/>
</dbReference>
<keyword evidence="2 10" id="KW-0723">Serine/threonine-protein kinase</keyword>
<protein>
    <recommendedName>
        <fullName evidence="1">non-specific serine/threonine protein kinase</fullName>
        <ecNumber evidence="1">2.7.11.1</ecNumber>
    </recommendedName>
</protein>
<dbReference type="NCBIfam" id="NF047741">
    <property type="entry name" value="antiphage_MADS6"/>
    <property type="match status" value="1"/>
</dbReference>
<evidence type="ECO:0000256" key="3">
    <source>
        <dbReference type="ARBA" id="ARBA00022679"/>
    </source>
</evidence>
<dbReference type="PROSITE" id="PS50965">
    <property type="entry name" value="NERD"/>
    <property type="match status" value="1"/>
</dbReference>
<evidence type="ECO:0000256" key="6">
    <source>
        <dbReference type="ARBA" id="ARBA00022840"/>
    </source>
</evidence>
<feature type="compositionally biased region" description="Basic and acidic residues" evidence="7">
    <location>
        <begin position="1356"/>
        <end position="1369"/>
    </location>
</feature>
<evidence type="ECO:0000256" key="7">
    <source>
        <dbReference type="SAM" id="MobiDB-lite"/>
    </source>
</evidence>
<dbReference type="GO" id="GO:0004674">
    <property type="term" value="F:protein serine/threonine kinase activity"/>
    <property type="evidence" value="ECO:0007669"/>
    <property type="project" value="UniProtKB-KW"/>
</dbReference>